<dbReference type="GO" id="GO:0000155">
    <property type="term" value="F:phosphorelay sensor kinase activity"/>
    <property type="evidence" value="ECO:0007669"/>
    <property type="project" value="InterPro"/>
</dbReference>
<dbReference type="STRING" id="314265.R2601_17589"/>
<keyword evidence="7" id="KW-1133">Transmembrane helix</keyword>
<evidence type="ECO:0000256" key="7">
    <source>
        <dbReference type="SAM" id="Phobius"/>
    </source>
</evidence>
<dbReference type="PRINTS" id="PR00344">
    <property type="entry name" value="BCTRLSENSOR"/>
</dbReference>
<proteinExistence type="predicted"/>
<accession>Q0FRY9</accession>
<dbReference type="Gene3D" id="3.30.565.10">
    <property type="entry name" value="Histidine kinase-like ATPase, C-terminal domain"/>
    <property type="match status" value="1"/>
</dbReference>
<keyword evidence="5" id="KW-0418">Kinase</keyword>
<dbReference type="eggNOG" id="COG5002">
    <property type="taxonomic scope" value="Bacteria"/>
</dbReference>
<gene>
    <name evidence="9" type="ORF">R2601_17589</name>
</gene>
<dbReference type="Pfam" id="PF00512">
    <property type="entry name" value="HisKA"/>
    <property type="match status" value="1"/>
</dbReference>
<evidence type="ECO:0000256" key="2">
    <source>
        <dbReference type="ARBA" id="ARBA00012438"/>
    </source>
</evidence>
<evidence type="ECO:0000256" key="6">
    <source>
        <dbReference type="ARBA" id="ARBA00023012"/>
    </source>
</evidence>
<dbReference type="SMART" id="SM00388">
    <property type="entry name" value="HisKA"/>
    <property type="match status" value="1"/>
</dbReference>
<dbReference type="HOGENOM" id="CLU_412690_0_0_5"/>
<reference evidence="9 10" key="1">
    <citation type="journal article" date="2010" name="J. Bacteriol.">
        <title>Genome sequences of Pelagibaca bermudensis HTCC2601T and Maritimibacter alkaliphilus HTCC2654T, the type strains of two marine Roseobacter genera.</title>
        <authorList>
            <person name="Thrash J.C."/>
            <person name="Cho J.C."/>
            <person name="Ferriera S."/>
            <person name="Johnson J."/>
            <person name="Vergin K.L."/>
            <person name="Giovannoni S.J."/>
        </authorList>
    </citation>
    <scope>NUCLEOTIDE SEQUENCE [LARGE SCALE GENOMIC DNA]</scope>
    <source>
        <strain evidence="10">DSM 26914 / JCM 13377 / KCTC 12554 / HTCC2601</strain>
    </source>
</reference>
<dbReference type="InterPro" id="IPR005467">
    <property type="entry name" value="His_kinase_dom"/>
</dbReference>
<dbReference type="Gene3D" id="3.30.450.20">
    <property type="entry name" value="PAS domain"/>
    <property type="match status" value="2"/>
</dbReference>
<comment type="caution">
    <text evidence="9">The sequence shown here is derived from an EMBL/GenBank/DDBJ whole genome shotgun (WGS) entry which is preliminary data.</text>
</comment>
<sequence length="654" mass="71250">MPNRLARGFRSSFVALVLTSGAMLLFFLHYDYQRTMREGEVRLTHVADLFNQHFLSALELATVRAEAMTERLGAFNLYRVPALEAELGGGLREFVENVDQIAAMVVIDHEGAVRWSSIEGVLGLYLNDRDYFQGTLDGAGKGYVIGAPLDSTITGMRVTPIAWPIISETGEVSGVMASSLEASYFRRLLEETRFDPEMLVDIRSVEGTAAFSSEGFSKVGENRLVTVSSPIEGTGLKTVMALPRSVVIRSFLLRAVAFTAVYALLSGLALYAAILAHRRMLALRASLAQTEREAWNAKQAASQFQAIFQNVEDGIIVFDALGEFRTSNLRAQELFGVDNAGAAVERFRASAPVELEHLVDSTSFIFVPDAGSHHGVIGREIRCKVSRVEAVEGHTLYCVLTDVSAEERLIRARTAFVETVNHELRTPLTSLNGAMRLLSSRFGNELPPKARQLLDLAERNASRLMMLVNDILTLQAMDQGRLNVTLATVRANDIPREAVTNMQGYADGFGVGLLLELQNTGASVQVDPQRMQQVMDNLISNAVKYSPQGESVEISSALTETEVVIRVRDHGPGIPAAAQGAIFERFAKPAHGPDTQASGTGLGLAISRELVERMGGTLSLESIHLTETGGDRAHGSTFIVRLPLAQMDQRSAAE</sequence>
<dbReference type="Pfam" id="PF02518">
    <property type="entry name" value="HATPase_c"/>
    <property type="match status" value="1"/>
</dbReference>
<evidence type="ECO:0000256" key="5">
    <source>
        <dbReference type="ARBA" id="ARBA00022777"/>
    </source>
</evidence>
<dbReference type="RefSeq" id="WP_007797294.1">
    <property type="nucleotide sequence ID" value="NZ_DS022276.1"/>
</dbReference>
<dbReference type="InterPro" id="IPR050736">
    <property type="entry name" value="Sensor_HK_Regulatory"/>
</dbReference>
<evidence type="ECO:0000259" key="8">
    <source>
        <dbReference type="PROSITE" id="PS50109"/>
    </source>
</evidence>
<feature type="domain" description="Histidine kinase" evidence="8">
    <location>
        <begin position="419"/>
        <end position="646"/>
    </location>
</feature>
<dbReference type="InterPro" id="IPR036097">
    <property type="entry name" value="HisK_dim/P_sf"/>
</dbReference>
<dbReference type="Pfam" id="PF13188">
    <property type="entry name" value="PAS_8"/>
    <property type="match status" value="1"/>
</dbReference>
<comment type="catalytic activity">
    <reaction evidence="1">
        <text>ATP + protein L-histidine = ADP + protein N-phospho-L-histidine.</text>
        <dbReference type="EC" id="2.7.13.3"/>
    </reaction>
</comment>
<dbReference type="OrthoDB" id="7179697at2"/>
<dbReference type="InterPro" id="IPR004358">
    <property type="entry name" value="Sig_transdc_His_kin-like_C"/>
</dbReference>
<evidence type="ECO:0000313" key="10">
    <source>
        <dbReference type="Proteomes" id="UP000006230"/>
    </source>
</evidence>
<keyword evidence="10" id="KW-1185">Reference proteome</keyword>
<dbReference type="AlphaFoldDB" id="Q0FRY9"/>
<dbReference type="FunFam" id="3.30.565.10:FF:000006">
    <property type="entry name" value="Sensor histidine kinase WalK"/>
    <property type="match status" value="1"/>
</dbReference>
<dbReference type="Gene3D" id="1.10.287.130">
    <property type="match status" value="1"/>
</dbReference>
<dbReference type="InterPro" id="IPR000014">
    <property type="entry name" value="PAS"/>
</dbReference>
<keyword evidence="7" id="KW-0472">Membrane</keyword>
<dbReference type="CDD" id="cd12914">
    <property type="entry name" value="PDC1_DGC_like"/>
    <property type="match status" value="1"/>
</dbReference>
<dbReference type="SUPFAM" id="SSF55874">
    <property type="entry name" value="ATPase domain of HSP90 chaperone/DNA topoisomerase II/histidine kinase"/>
    <property type="match status" value="1"/>
</dbReference>
<dbReference type="SMART" id="SM00387">
    <property type="entry name" value="HATPase_c"/>
    <property type="match status" value="1"/>
</dbReference>
<dbReference type="InterPro" id="IPR003661">
    <property type="entry name" value="HisK_dim/P_dom"/>
</dbReference>
<keyword evidence="6" id="KW-0902">Two-component regulatory system</keyword>
<dbReference type="InterPro" id="IPR036890">
    <property type="entry name" value="HATPase_C_sf"/>
</dbReference>
<evidence type="ECO:0000256" key="4">
    <source>
        <dbReference type="ARBA" id="ARBA00022679"/>
    </source>
</evidence>
<dbReference type="EC" id="2.7.13.3" evidence="2"/>
<feature type="transmembrane region" description="Helical" evidence="7">
    <location>
        <begin position="251"/>
        <end position="274"/>
    </location>
</feature>
<keyword evidence="4" id="KW-0808">Transferase</keyword>
<dbReference type="PROSITE" id="PS50109">
    <property type="entry name" value="HIS_KIN"/>
    <property type="match status" value="1"/>
</dbReference>
<dbReference type="PANTHER" id="PTHR43711:SF1">
    <property type="entry name" value="HISTIDINE KINASE 1"/>
    <property type="match status" value="1"/>
</dbReference>
<keyword evidence="3" id="KW-0597">Phosphoprotein</keyword>
<keyword evidence="7" id="KW-0812">Transmembrane</keyword>
<dbReference type="PANTHER" id="PTHR43711">
    <property type="entry name" value="TWO-COMPONENT HISTIDINE KINASE"/>
    <property type="match status" value="1"/>
</dbReference>
<feature type="transmembrane region" description="Helical" evidence="7">
    <location>
        <begin position="12"/>
        <end position="30"/>
    </location>
</feature>
<evidence type="ECO:0000256" key="3">
    <source>
        <dbReference type="ARBA" id="ARBA00022553"/>
    </source>
</evidence>
<dbReference type="CDD" id="cd00075">
    <property type="entry name" value="HATPase"/>
    <property type="match status" value="1"/>
</dbReference>
<dbReference type="EMBL" id="AATQ01000010">
    <property type="protein sequence ID" value="EAU46970.1"/>
    <property type="molecule type" value="Genomic_DNA"/>
</dbReference>
<dbReference type="InterPro" id="IPR003594">
    <property type="entry name" value="HATPase_dom"/>
</dbReference>
<name>Q0FRY9_SALBH</name>
<protein>
    <recommendedName>
        <fullName evidence="2">histidine kinase</fullName>
        <ecNumber evidence="2">2.7.13.3</ecNumber>
    </recommendedName>
</protein>
<dbReference type="CDD" id="cd00082">
    <property type="entry name" value="HisKA"/>
    <property type="match status" value="1"/>
</dbReference>
<evidence type="ECO:0000256" key="1">
    <source>
        <dbReference type="ARBA" id="ARBA00000085"/>
    </source>
</evidence>
<dbReference type="SUPFAM" id="SSF47384">
    <property type="entry name" value="Homodimeric domain of signal transducing histidine kinase"/>
    <property type="match status" value="1"/>
</dbReference>
<dbReference type="Proteomes" id="UP000006230">
    <property type="component" value="Unassembled WGS sequence"/>
</dbReference>
<organism evidence="9 10">
    <name type="scientific">Salipiger bermudensis (strain DSM 26914 / JCM 13377 / KCTC 12554 / HTCC2601)</name>
    <name type="common">Pelagibaca bermudensis</name>
    <dbReference type="NCBI Taxonomy" id="314265"/>
    <lineage>
        <taxon>Bacteria</taxon>
        <taxon>Pseudomonadati</taxon>
        <taxon>Pseudomonadota</taxon>
        <taxon>Alphaproteobacteria</taxon>
        <taxon>Rhodobacterales</taxon>
        <taxon>Roseobacteraceae</taxon>
        <taxon>Salipiger</taxon>
    </lineage>
</organism>
<evidence type="ECO:0000313" key="9">
    <source>
        <dbReference type="EMBL" id="EAU46970.1"/>
    </source>
</evidence>